<dbReference type="EMBL" id="KF901071">
    <property type="protein sequence ID" value="AIF17049.1"/>
    <property type="molecule type" value="Genomic_DNA"/>
</dbReference>
<dbReference type="InterPro" id="IPR036390">
    <property type="entry name" value="WH_DNA-bd_sf"/>
</dbReference>
<sequence>MIMARGYQIEDIKEKIVDVLRNSRTGLSGLEISEKLGINRLTMTKYLNVFAAEGLVKQKNIGNVNLWFTEDGTEQYHFPEDYFKIKTKYFEYLTSRKENIIYNLIRNCFHSTAEPMKIITEIILPAIDSVHNLLDQGKIGRSELNLLEKIISNSIQIINLEGVQSDPKKNVVVISADYQSVLVSEAISASFHTDGWQVYSLGDMSPSIDVLFDLDLQKFLTKIWKSRIGIMIVVVFSSTEDSLKFFAESVNSIKSKFQRNLYLVLCGKVEKNTIKADLISQDVESAIQWSQTIFENFVSRV</sequence>
<name>A0A075HMF6_9ARCH</name>
<reference evidence="1" key="1">
    <citation type="journal article" date="2014" name="Genome Biol. Evol.">
        <title>Pangenome evidence for extensive interdomain horizontal transfer affecting lineage core and shell genes in uncultured planktonic thaumarchaeota and euryarchaeota.</title>
        <authorList>
            <person name="Deschamps P."/>
            <person name="Zivanovic Y."/>
            <person name="Moreira D."/>
            <person name="Rodriguez-Valera F."/>
            <person name="Lopez-Garcia P."/>
        </authorList>
    </citation>
    <scope>NUCLEOTIDE SEQUENCE</scope>
</reference>
<protein>
    <submittedName>
        <fullName evidence="1">Putative transcriptional regulator</fullName>
    </submittedName>
</protein>
<dbReference type="SUPFAM" id="SSF46785">
    <property type="entry name" value="Winged helix' DNA-binding domain"/>
    <property type="match status" value="1"/>
</dbReference>
<accession>A0A075HMF6</accession>
<proteinExistence type="predicted"/>
<evidence type="ECO:0000313" key="1">
    <source>
        <dbReference type="EMBL" id="AIF17049.1"/>
    </source>
</evidence>
<dbReference type="AlphaFoldDB" id="A0A075HMF6"/>
<organism evidence="1">
    <name type="scientific">uncultured marine thaumarchaeote KM3_76_A03</name>
    <dbReference type="NCBI Taxonomy" id="1456281"/>
    <lineage>
        <taxon>Archaea</taxon>
        <taxon>Nitrososphaerota</taxon>
        <taxon>environmental samples</taxon>
    </lineage>
</organism>